<dbReference type="Gene3D" id="6.20.10.30">
    <property type="match status" value="1"/>
</dbReference>
<dbReference type="InterPro" id="IPR041578">
    <property type="entry name" value="PIN_8"/>
</dbReference>
<evidence type="ECO:0000259" key="2">
    <source>
        <dbReference type="Pfam" id="PF18476"/>
    </source>
</evidence>
<evidence type="ECO:0000313" key="3">
    <source>
        <dbReference type="EMBL" id="MBM4567974.1"/>
    </source>
</evidence>
<proteinExistence type="predicted"/>
<dbReference type="EMBL" id="WUXR01000017">
    <property type="protein sequence ID" value="MBM4567974.1"/>
    <property type="molecule type" value="Genomic_DNA"/>
</dbReference>
<dbReference type="Proteomes" id="UP000808906">
    <property type="component" value="Unassembled WGS sequence"/>
</dbReference>
<organism evidence="3 4">
    <name type="scientific">Rhodococcus hoagii</name>
    <name type="common">Corynebacterium equii</name>
    <dbReference type="NCBI Taxonomy" id="43767"/>
    <lineage>
        <taxon>Bacteria</taxon>
        <taxon>Bacillati</taxon>
        <taxon>Actinomycetota</taxon>
        <taxon>Actinomycetes</taxon>
        <taxon>Mycobacteriales</taxon>
        <taxon>Nocardiaceae</taxon>
        <taxon>Prescottella</taxon>
    </lineage>
</organism>
<sequence>MKDVLHEYYDHSDDELRAFLQVGTIAVDANVLLSLYRVSQQQRDQIFDVLEKVSARVFVPYQVALEYQRNRLQVVSDQLSAHSSVTELACDKVVATLNDAAAALRKLSAEAEKKIRDVDVKASVVAEFDQTISDLAAVSAAASERTTAKLNELRDQHTTPFKTARSEDPVRARLDAIIAGDHIGKATDRESLKAEAQRRLDRGQPPGTKDKDKSDPTGDGIIWLELMNYAKESERRLLFVTDDQKADWYRTKIRGESLGPLVELRAEMTAETGQPYHQTTLDGFLRLANRFLSASVPEATIETIRNQRVVTDEADPNIVNVIDVRFVVSEEGAVRPLVLYTPIGRSDSRQSAARNWRLLPNVATLERSGIRIGDWADFNPLLPDPHSFVPLIESRDGSERPVVVPDSCPVCGTILMNLFLEHVDEPDLICPNEQCDAQRPTRNWKLHKPRSDQQDRVMFRWNGNSPVDLDD</sequence>
<evidence type="ECO:0000313" key="4">
    <source>
        <dbReference type="Proteomes" id="UP000808906"/>
    </source>
</evidence>
<feature type="domain" description="PIN like" evidence="2">
    <location>
        <begin position="25"/>
        <end position="264"/>
    </location>
</feature>
<dbReference type="Pfam" id="PF18476">
    <property type="entry name" value="PIN_8"/>
    <property type="match status" value="1"/>
</dbReference>
<comment type="caution">
    <text evidence="3">The sequence shown here is derived from an EMBL/GenBank/DDBJ whole genome shotgun (WGS) entry which is preliminary data.</text>
</comment>
<dbReference type="AlphaFoldDB" id="A0A9Q2S681"/>
<accession>A0A9Q2S681</accession>
<evidence type="ECO:0000256" key="1">
    <source>
        <dbReference type="SAM" id="MobiDB-lite"/>
    </source>
</evidence>
<feature type="compositionally biased region" description="Basic and acidic residues" evidence="1">
    <location>
        <begin position="188"/>
        <end position="216"/>
    </location>
</feature>
<reference evidence="3" key="1">
    <citation type="submission" date="2019-11" db="EMBL/GenBank/DDBJ databases">
        <title>Spread of Macrolides and rifampicin resistant Rhodococcus equi in clinical isolates in the USA.</title>
        <authorList>
            <person name="Alvarez-Narvaez S."/>
            <person name="Huber L."/>
            <person name="Cohen N.D."/>
            <person name="Slovis N."/>
            <person name="Greiter M."/>
            <person name="Giguere S."/>
            <person name="Hart K."/>
        </authorList>
    </citation>
    <scope>NUCLEOTIDE SEQUENCE</scope>
    <source>
        <strain evidence="3">Lh_17</strain>
    </source>
</reference>
<gene>
    <name evidence="3" type="ORF">GS441_21905</name>
</gene>
<name>A0A9Q2S681_RHOHA</name>
<protein>
    <submittedName>
        <fullName evidence="3">DUF4935 domain-containing protein</fullName>
    </submittedName>
</protein>
<feature type="region of interest" description="Disordered" evidence="1">
    <location>
        <begin position="188"/>
        <end position="217"/>
    </location>
</feature>